<comment type="catalytic activity">
    <reaction evidence="1 12">
        <text>a myo-inositol phosphate + H2O = myo-inositol + phosphate</text>
        <dbReference type="Rhea" id="RHEA:24056"/>
        <dbReference type="ChEBI" id="CHEBI:15377"/>
        <dbReference type="ChEBI" id="CHEBI:17268"/>
        <dbReference type="ChEBI" id="CHEBI:43474"/>
        <dbReference type="ChEBI" id="CHEBI:84139"/>
        <dbReference type="EC" id="3.1.3.25"/>
    </reaction>
</comment>
<dbReference type="CDD" id="cd01639">
    <property type="entry name" value="IMPase"/>
    <property type="match status" value="1"/>
</dbReference>
<evidence type="ECO:0000256" key="5">
    <source>
        <dbReference type="ARBA" id="ARBA00009759"/>
    </source>
</evidence>
<dbReference type="OrthoDB" id="10254945at2759"/>
<evidence type="ECO:0000256" key="10">
    <source>
        <dbReference type="ARBA" id="ARBA00035990"/>
    </source>
</evidence>
<keyword evidence="8 12" id="KW-0378">Hydrolase</keyword>
<dbReference type="GO" id="GO:0007165">
    <property type="term" value="P:signal transduction"/>
    <property type="evidence" value="ECO:0007669"/>
    <property type="project" value="TreeGrafter"/>
</dbReference>
<dbReference type="GO" id="GO:0008934">
    <property type="term" value="F:inositol monophosphate 1-phosphatase activity"/>
    <property type="evidence" value="ECO:0007669"/>
    <property type="project" value="InterPro"/>
</dbReference>
<evidence type="ECO:0000313" key="13">
    <source>
        <dbReference type="EMBL" id="CAD6194762.1"/>
    </source>
</evidence>
<evidence type="ECO:0000313" key="14">
    <source>
        <dbReference type="Proteomes" id="UP000835052"/>
    </source>
</evidence>
<evidence type="ECO:0000256" key="2">
    <source>
        <dbReference type="ARBA" id="ARBA00001946"/>
    </source>
</evidence>
<dbReference type="AlphaFoldDB" id="A0A8S1HIH2"/>
<keyword evidence="7 11" id="KW-0479">Metal-binding</keyword>
<evidence type="ECO:0000256" key="9">
    <source>
        <dbReference type="ARBA" id="ARBA00022842"/>
    </source>
</evidence>
<name>A0A8S1HIH2_9PELO</name>
<dbReference type="InterPro" id="IPR020583">
    <property type="entry name" value="Inositol_monoP_metal-BS"/>
</dbReference>
<feature type="binding site" evidence="11">
    <location>
        <position position="125"/>
    </location>
    <ligand>
        <name>Mg(2+)</name>
        <dbReference type="ChEBI" id="CHEBI:18420"/>
        <label>1</label>
        <note>catalytic</note>
    </ligand>
</feature>
<proteinExistence type="inferred from homology"/>
<evidence type="ECO:0000256" key="7">
    <source>
        <dbReference type="ARBA" id="ARBA00022723"/>
    </source>
</evidence>
<feature type="binding site" evidence="11">
    <location>
        <position position="124"/>
    </location>
    <ligand>
        <name>Mg(2+)</name>
        <dbReference type="ChEBI" id="CHEBI:18420"/>
        <label>1</label>
        <note>catalytic</note>
    </ligand>
</feature>
<dbReference type="EMBL" id="CAJGYM010000047">
    <property type="protein sequence ID" value="CAD6194762.1"/>
    <property type="molecule type" value="Genomic_DNA"/>
</dbReference>
<evidence type="ECO:0000256" key="8">
    <source>
        <dbReference type="ARBA" id="ARBA00022801"/>
    </source>
</evidence>
<comment type="catalytic activity">
    <reaction evidence="10">
        <text>alpha-D-galactose 1-phosphate + H2O = D-galactose + phosphate</text>
        <dbReference type="Rhea" id="RHEA:29315"/>
        <dbReference type="ChEBI" id="CHEBI:4139"/>
        <dbReference type="ChEBI" id="CHEBI:15377"/>
        <dbReference type="ChEBI" id="CHEBI:43474"/>
        <dbReference type="ChEBI" id="CHEBI:58336"/>
        <dbReference type="EC" id="3.1.3.94"/>
    </reaction>
</comment>
<dbReference type="PANTHER" id="PTHR20854:SF4">
    <property type="entry name" value="INOSITOL-1-MONOPHOSPHATASE-RELATED"/>
    <property type="match status" value="1"/>
</dbReference>
<dbReference type="PRINTS" id="PR00378">
    <property type="entry name" value="LIIMPHPHTASE"/>
</dbReference>
<accession>A0A8S1HIH2</accession>
<dbReference type="PANTHER" id="PTHR20854">
    <property type="entry name" value="INOSITOL MONOPHOSPHATASE"/>
    <property type="match status" value="1"/>
</dbReference>
<dbReference type="SUPFAM" id="SSF56655">
    <property type="entry name" value="Carbohydrate phosphatase"/>
    <property type="match status" value="1"/>
</dbReference>
<evidence type="ECO:0000256" key="3">
    <source>
        <dbReference type="ARBA" id="ARBA00004496"/>
    </source>
</evidence>
<dbReference type="Pfam" id="PF00459">
    <property type="entry name" value="Inositol_P"/>
    <property type="match status" value="1"/>
</dbReference>
<dbReference type="Proteomes" id="UP000835052">
    <property type="component" value="Unassembled WGS sequence"/>
</dbReference>
<dbReference type="PROSITE" id="PS00630">
    <property type="entry name" value="IMP_2"/>
    <property type="match status" value="1"/>
</dbReference>
<protein>
    <recommendedName>
        <fullName evidence="12">Inositol-1-monophosphatase</fullName>
        <ecNumber evidence="12">3.1.3.25</ecNumber>
    </recommendedName>
</protein>
<dbReference type="InterPro" id="IPR020552">
    <property type="entry name" value="Inositol_monoPase_Li-sen"/>
</dbReference>
<gene>
    <name evidence="13" type="ORF">CAUJ_LOCUS10681</name>
</gene>
<dbReference type="PROSITE" id="PS00629">
    <property type="entry name" value="IMP_1"/>
    <property type="match status" value="1"/>
</dbReference>
<dbReference type="InterPro" id="IPR000760">
    <property type="entry name" value="Inositol_monophosphatase-like"/>
</dbReference>
<evidence type="ECO:0000256" key="1">
    <source>
        <dbReference type="ARBA" id="ARBA00001033"/>
    </source>
</evidence>
<organism evidence="13 14">
    <name type="scientific">Caenorhabditis auriculariae</name>
    <dbReference type="NCBI Taxonomy" id="2777116"/>
    <lineage>
        <taxon>Eukaryota</taxon>
        <taxon>Metazoa</taxon>
        <taxon>Ecdysozoa</taxon>
        <taxon>Nematoda</taxon>
        <taxon>Chromadorea</taxon>
        <taxon>Rhabditida</taxon>
        <taxon>Rhabditina</taxon>
        <taxon>Rhabditomorpha</taxon>
        <taxon>Rhabditoidea</taxon>
        <taxon>Rhabditidae</taxon>
        <taxon>Peloderinae</taxon>
        <taxon>Caenorhabditis</taxon>
    </lineage>
</organism>
<dbReference type="Gene3D" id="3.40.190.80">
    <property type="match status" value="1"/>
</dbReference>
<sequence length="311" mass="33758">MRTLITALTRAPICAKVAPTAFLSRRMVFTPVHKDEQLFVDTALNLVKQAGTLVRMAFEAKECAVNTKASDTDLVTETDQAVEKLLIEGLSTSFPDHKFIGEESVSGGAKTEWTNAPTWMIDPIDGTTNFVHRIPMIAICVGLAIDKQLRAGIVYNPITHELYHAQVGMGAFKNGFRIHASATKELCRSVLCLSMGIHNRTIFGDSWLDKAASNMRNQILAGVRGHRSFGSAAINMVMVAQGSCDGYLEYGIHSWDVAAASVIVSEAGGVMLDPTGAPFDVMSRKILCAGTPELAKELISTLTHVEYDREA</sequence>
<comment type="cofactor">
    <cofactor evidence="2 11 12">
        <name>Mg(2+)</name>
        <dbReference type="ChEBI" id="CHEBI:18420"/>
    </cofactor>
</comment>
<evidence type="ECO:0000256" key="11">
    <source>
        <dbReference type="PIRSR" id="PIRSR600760-2"/>
    </source>
</evidence>
<comment type="subcellular location">
    <subcellularLocation>
        <location evidence="3">Cytoplasm</location>
    </subcellularLocation>
</comment>
<dbReference type="InterPro" id="IPR033942">
    <property type="entry name" value="IMPase"/>
</dbReference>
<comment type="caution">
    <text evidence="13">The sequence shown here is derived from an EMBL/GenBank/DDBJ whole genome shotgun (WGS) entry which is preliminary data.</text>
</comment>
<keyword evidence="9 11" id="KW-0460">Magnesium</keyword>
<dbReference type="Gene3D" id="3.30.540.10">
    <property type="entry name" value="Fructose-1,6-Bisphosphatase, subunit A, domain 1"/>
    <property type="match status" value="1"/>
</dbReference>
<evidence type="ECO:0000256" key="4">
    <source>
        <dbReference type="ARBA" id="ARBA00005152"/>
    </source>
</evidence>
<comment type="similarity">
    <text evidence="5 12">Belongs to the inositol monophosphatase superfamily.</text>
</comment>
<dbReference type="EC" id="3.1.3.25" evidence="12"/>
<comment type="pathway">
    <text evidence="4 12">Polyol metabolism; myo-inositol biosynthesis; myo-inositol from D-glucose 6-phosphate: step 2/2.</text>
</comment>
<dbReference type="GO" id="GO:0006020">
    <property type="term" value="P:inositol metabolic process"/>
    <property type="evidence" value="ECO:0007669"/>
    <property type="project" value="TreeGrafter"/>
</dbReference>
<dbReference type="FunFam" id="3.30.540.10:FF:000013">
    <property type="entry name" value="Inositol-1-monophosphatase"/>
    <property type="match status" value="1"/>
</dbReference>
<dbReference type="GO" id="GO:0046872">
    <property type="term" value="F:metal ion binding"/>
    <property type="evidence" value="ECO:0007669"/>
    <property type="project" value="UniProtKB-KW"/>
</dbReference>
<dbReference type="FunFam" id="3.40.190.80:FF:000002">
    <property type="entry name" value="Inositol-1-monophosphatase"/>
    <property type="match status" value="1"/>
</dbReference>
<dbReference type="PRINTS" id="PR00377">
    <property type="entry name" value="IMPHPHTASES"/>
</dbReference>
<evidence type="ECO:0000256" key="12">
    <source>
        <dbReference type="RuleBase" id="RU364068"/>
    </source>
</evidence>
<dbReference type="GO" id="GO:0046854">
    <property type="term" value="P:phosphatidylinositol phosphate biosynthetic process"/>
    <property type="evidence" value="ECO:0007669"/>
    <property type="project" value="InterPro"/>
</dbReference>
<dbReference type="GO" id="GO:0005737">
    <property type="term" value="C:cytoplasm"/>
    <property type="evidence" value="ECO:0007669"/>
    <property type="project" value="UniProtKB-SubCell"/>
</dbReference>
<feature type="binding site" evidence="11">
    <location>
        <position position="122"/>
    </location>
    <ligand>
        <name>Mg(2+)</name>
        <dbReference type="ChEBI" id="CHEBI:18420"/>
        <label>1</label>
        <note>catalytic</note>
    </ligand>
</feature>
<reference evidence="13" key="1">
    <citation type="submission" date="2020-10" db="EMBL/GenBank/DDBJ databases">
        <authorList>
            <person name="Kikuchi T."/>
        </authorList>
    </citation>
    <scope>NUCLEOTIDE SEQUENCE</scope>
    <source>
        <strain evidence="13">NKZ352</strain>
    </source>
</reference>
<keyword evidence="6" id="KW-0963">Cytoplasm</keyword>
<evidence type="ECO:0000256" key="6">
    <source>
        <dbReference type="ARBA" id="ARBA00022490"/>
    </source>
</evidence>
<feature type="binding site" evidence="11">
    <location>
        <position position="256"/>
    </location>
    <ligand>
        <name>Mg(2+)</name>
        <dbReference type="ChEBI" id="CHEBI:18420"/>
        <label>1</label>
        <note>catalytic</note>
    </ligand>
</feature>
<keyword evidence="14" id="KW-1185">Reference proteome</keyword>
<dbReference type="InterPro" id="IPR020550">
    <property type="entry name" value="Inositol_monophosphatase_CS"/>
</dbReference>
<feature type="binding site" evidence="11">
    <location>
        <position position="102"/>
    </location>
    <ligand>
        <name>Mg(2+)</name>
        <dbReference type="ChEBI" id="CHEBI:18420"/>
        <label>1</label>
        <note>catalytic</note>
    </ligand>
</feature>